<evidence type="ECO:0000256" key="7">
    <source>
        <dbReference type="ARBA" id="ARBA00023235"/>
    </source>
</evidence>
<evidence type="ECO:0000259" key="9">
    <source>
        <dbReference type="Pfam" id="PF18916"/>
    </source>
</evidence>
<evidence type="ECO:0000256" key="1">
    <source>
        <dbReference type="ARBA" id="ARBA00004141"/>
    </source>
</evidence>
<dbReference type="GO" id="GO:0045436">
    <property type="term" value="F:lycopene beta cyclase activity"/>
    <property type="evidence" value="ECO:0007669"/>
    <property type="project" value="UniProtKB-ARBA"/>
</dbReference>
<dbReference type="GO" id="GO:0016117">
    <property type="term" value="P:carotenoid biosynthetic process"/>
    <property type="evidence" value="ECO:0007669"/>
    <property type="project" value="UniProtKB-KW"/>
</dbReference>
<dbReference type="EMBL" id="CAFBNO010000008">
    <property type="protein sequence ID" value="CAB4950173.1"/>
    <property type="molecule type" value="Genomic_DNA"/>
</dbReference>
<keyword evidence="4" id="KW-0125">Carotenoid biosynthesis</keyword>
<keyword evidence="5 8" id="KW-1133">Transmembrane helix</keyword>
<feature type="transmembrane region" description="Helical" evidence="8">
    <location>
        <begin position="6"/>
        <end position="22"/>
    </location>
</feature>
<proteinExistence type="predicted"/>
<feature type="transmembrane region" description="Helical" evidence="8">
    <location>
        <begin position="34"/>
        <end position="54"/>
    </location>
</feature>
<dbReference type="InterPro" id="IPR017825">
    <property type="entry name" value="Lycopene_cyclase_dom"/>
</dbReference>
<evidence type="ECO:0000256" key="6">
    <source>
        <dbReference type="ARBA" id="ARBA00023136"/>
    </source>
</evidence>
<keyword evidence="6 8" id="KW-0472">Membrane</keyword>
<dbReference type="AlphaFoldDB" id="A0A6J7K4X0"/>
<sequence length="96" mass="10221">MTYAGLNLIFLAAAAIAALSTLRGRQWLTVAKVLAPTLVLTAIFDNAIIATGIVAYDPSIISGIKIGVAPIEDFGYTVAAALLVPTIWFFLEKRNK</sequence>
<organism evidence="10">
    <name type="scientific">freshwater metagenome</name>
    <dbReference type="NCBI Taxonomy" id="449393"/>
    <lineage>
        <taxon>unclassified sequences</taxon>
        <taxon>metagenomes</taxon>
        <taxon>ecological metagenomes</taxon>
    </lineage>
</organism>
<dbReference type="GO" id="GO:0016120">
    <property type="term" value="P:carotene biosynthetic process"/>
    <property type="evidence" value="ECO:0007669"/>
    <property type="project" value="UniProtKB-ARBA"/>
</dbReference>
<dbReference type="NCBIfam" id="TIGR03462">
    <property type="entry name" value="CarR_dom_SF"/>
    <property type="match status" value="1"/>
</dbReference>
<accession>A0A6J7K4X0</accession>
<evidence type="ECO:0000256" key="4">
    <source>
        <dbReference type="ARBA" id="ARBA00022746"/>
    </source>
</evidence>
<evidence type="ECO:0000313" key="10">
    <source>
        <dbReference type="EMBL" id="CAB4950173.1"/>
    </source>
</evidence>
<evidence type="ECO:0000256" key="2">
    <source>
        <dbReference type="ARBA" id="ARBA00004829"/>
    </source>
</evidence>
<protein>
    <submittedName>
        <fullName evidence="10">Unannotated protein</fullName>
    </submittedName>
</protein>
<evidence type="ECO:0000256" key="8">
    <source>
        <dbReference type="SAM" id="Phobius"/>
    </source>
</evidence>
<feature type="domain" description="Lycopene cyclase" evidence="9">
    <location>
        <begin position="2"/>
        <end position="88"/>
    </location>
</feature>
<dbReference type="Pfam" id="PF18916">
    <property type="entry name" value="Lycopene_cyc"/>
    <property type="match status" value="1"/>
</dbReference>
<gene>
    <name evidence="10" type="ORF">UFOPK3837_00374</name>
</gene>
<reference evidence="10" key="1">
    <citation type="submission" date="2020-05" db="EMBL/GenBank/DDBJ databases">
        <authorList>
            <person name="Chiriac C."/>
            <person name="Salcher M."/>
            <person name="Ghai R."/>
            <person name="Kavagutti S V."/>
        </authorList>
    </citation>
    <scope>NUCLEOTIDE SEQUENCE</scope>
</reference>
<dbReference type="GO" id="GO:0016020">
    <property type="term" value="C:membrane"/>
    <property type="evidence" value="ECO:0007669"/>
    <property type="project" value="UniProtKB-SubCell"/>
</dbReference>
<feature type="transmembrane region" description="Helical" evidence="8">
    <location>
        <begin position="74"/>
        <end position="91"/>
    </location>
</feature>
<comment type="pathway">
    <text evidence="2">Carotenoid biosynthesis.</text>
</comment>
<keyword evidence="3 8" id="KW-0812">Transmembrane</keyword>
<comment type="subcellular location">
    <subcellularLocation>
        <location evidence="1">Membrane</location>
        <topology evidence="1">Multi-pass membrane protein</topology>
    </subcellularLocation>
</comment>
<name>A0A6J7K4X0_9ZZZZ</name>
<evidence type="ECO:0000256" key="3">
    <source>
        <dbReference type="ARBA" id="ARBA00022692"/>
    </source>
</evidence>
<dbReference type="GO" id="GO:0016872">
    <property type="term" value="F:intramolecular lyase activity"/>
    <property type="evidence" value="ECO:0007669"/>
    <property type="project" value="InterPro"/>
</dbReference>
<keyword evidence="7" id="KW-0413">Isomerase</keyword>
<evidence type="ECO:0000256" key="5">
    <source>
        <dbReference type="ARBA" id="ARBA00022989"/>
    </source>
</evidence>